<gene>
    <name evidence="3" type="ORF">DASB73_020470</name>
</gene>
<keyword evidence="1" id="KW-0812">Transmembrane</keyword>
<evidence type="ECO:0000256" key="1">
    <source>
        <dbReference type="SAM" id="Phobius"/>
    </source>
</evidence>
<dbReference type="InterPro" id="IPR052744">
    <property type="entry name" value="GPAT/DAPAT"/>
</dbReference>
<feature type="transmembrane region" description="Helical" evidence="1">
    <location>
        <begin position="466"/>
        <end position="489"/>
    </location>
</feature>
<dbReference type="GO" id="GO:0008654">
    <property type="term" value="P:phospholipid biosynthetic process"/>
    <property type="evidence" value="ECO:0007669"/>
    <property type="project" value="TreeGrafter"/>
</dbReference>
<dbReference type="Pfam" id="PF01553">
    <property type="entry name" value="Acyltransferase"/>
    <property type="match status" value="2"/>
</dbReference>
<dbReference type="CDD" id="cd07992">
    <property type="entry name" value="LPLAT_AAK14816-like"/>
    <property type="match status" value="1"/>
</dbReference>
<dbReference type="SMART" id="SM00563">
    <property type="entry name" value="PlsC"/>
    <property type="match status" value="1"/>
</dbReference>
<organism evidence="3 4">
    <name type="scientific">Starmerella bacillaris</name>
    <name type="common">Yeast</name>
    <name type="synonym">Candida zemplinina</name>
    <dbReference type="NCBI Taxonomy" id="1247836"/>
    <lineage>
        <taxon>Eukaryota</taxon>
        <taxon>Fungi</taxon>
        <taxon>Dikarya</taxon>
        <taxon>Ascomycota</taxon>
        <taxon>Saccharomycotina</taxon>
        <taxon>Dipodascomycetes</taxon>
        <taxon>Dipodascales</taxon>
        <taxon>Trichomonascaceae</taxon>
        <taxon>Starmerella</taxon>
    </lineage>
</organism>
<keyword evidence="4" id="KW-1185">Reference proteome</keyword>
<comment type="caution">
    <text evidence="3">The sequence shown here is derived from an EMBL/GenBank/DDBJ whole genome shotgun (WGS) entry which is preliminary data.</text>
</comment>
<dbReference type="PANTHER" id="PTHR31605:SF2">
    <property type="entry name" value="GLYCEROL-3-PHOSPHATE O-ACYLTRANSFERASE 2"/>
    <property type="match status" value="1"/>
</dbReference>
<dbReference type="GO" id="GO:0016287">
    <property type="term" value="F:glycerone-phosphate O-acyltransferase activity"/>
    <property type="evidence" value="ECO:0007669"/>
    <property type="project" value="TreeGrafter"/>
</dbReference>
<feature type="transmembrane region" description="Helical" evidence="1">
    <location>
        <begin position="421"/>
        <end position="445"/>
    </location>
</feature>
<feature type="domain" description="Phospholipid/glycerol acyltransferase" evidence="2">
    <location>
        <begin position="61"/>
        <end position="272"/>
    </location>
</feature>
<evidence type="ECO:0000313" key="3">
    <source>
        <dbReference type="EMBL" id="GMM51089.1"/>
    </source>
</evidence>
<accession>A0AAV5RHU7</accession>
<dbReference type="InterPro" id="IPR002123">
    <property type="entry name" value="Plipid/glycerol_acylTrfase"/>
</dbReference>
<reference evidence="3 4" key="1">
    <citation type="journal article" date="2023" name="Elife">
        <title>Identification of key yeast species and microbe-microbe interactions impacting larval growth of Drosophila in the wild.</title>
        <authorList>
            <person name="Mure A."/>
            <person name="Sugiura Y."/>
            <person name="Maeda R."/>
            <person name="Honda K."/>
            <person name="Sakurai N."/>
            <person name="Takahashi Y."/>
            <person name="Watada M."/>
            <person name="Katoh T."/>
            <person name="Gotoh A."/>
            <person name="Gotoh Y."/>
            <person name="Taniguchi I."/>
            <person name="Nakamura K."/>
            <person name="Hayashi T."/>
            <person name="Katayama T."/>
            <person name="Uemura T."/>
            <person name="Hattori Y."/>
        </authorList>
    </citation>
    <scope>NUCLEOTIDE SEQUENCE [LARGE SCALE GENOMIC DNA]</scope>
    <source>
        <strain evidence="3 4">SB-73</strain>
    </source>
</reference>
<name>A0AAV5RHU7_STABA</name>
<keyword evidence="1" id="KW-1133">Transmembrane helix</keyword>
<feature type="transmembrane region" description="Helical" evidence="1">
    <location>
        <begin position="25"/>
        <end position="43"/>
    </location>
</feature>
<proteinExistence type="predicted"/>
<dbReference type="PANTHER" id="PTHR31605">
    <property type="entry name" value="GLYCEROL-3-PHOSPHATE O-ACYLTRANSFERASE 1"/>
    <property type="match status" value="1"/>
</dbReference>
<keyword evidence="1" id="KW-0472">Membrane</keyword>
<evidence type="ECO:0000313" key="4">
    <source>
        <dbReference type="Proteomes" id="UP001362899"/>
    </source>
</evidence>
<dbReference type="EMBL" id="BTGC01000003">
    <property type="protein sequence ID" value="GMM51089.1"/>
    <property type="molecule type" value="Genomic_DNA"/>
</dbReference>
<dbReference type="SUPFAM" id="SSF69593">
    <property type="entry name" value="Glycerol-3-phosphate (1)-acyltransferase"/>
    <property type="match status" value="2"/>
</dbReference>
<dbReference type="AlphaFoldDB" id="A0AAV5RHU7"/>
<sequence>MAETKEAVAQPRKEGKASSKKKESYLIYDLFTWFFEIVFSIFFRTIRVRGSWRIPRKGPVILVGAPHANQFVDPVLLGIEVSKLSGRRPSFLIAESSYKHPVIGPLARCMKAIPVGRAQDAFKAATGEVYADGKDPMRLLGEGTKFTEEAANGKNISLQGSNDIAVIKEVVSDTELVLAKKFKTEECQELMKNGFAPREFKIGEKVDNTKMFHSVFQHLANGDSLGIFPEGGSHDRPEMLPLKPGVAIMALGAADLYPGTDVAIVPVGMNYFHPHKFRSRAVLEIGEPLYITPELLQEYQSSPEGKRSSVTKLMSKIVGALQLVTTNCPDFETLMVVQAGQRLYKRHRHIPLSLTIEFTRRLVQGFLGFRDKDPRMKQLYNDVKTYNEQLTTMGISDHQVPLAVRTKWQVFTRLVHNVLKLIVFSAASLPGTILGAPILIATKLYSNRQARIALAGSSVKIAAHDVIATWKILISLLMVPSVFGIYSLFDCWFIFRKTNWIPYSTWNFAVVYTCCFWGLMLLGYATIIIGEAGLDIARSIKPLYLALSPYYKDTLEEIRETRADLTEQITEVVNELGPQMFPDIADRLEKDDDENHDATLDPRIDVRGLGQTITLKGDYNLAEVPIFSAEHAPTTVKRRVKRKQS</sequence>
<evidence type="ECO:0000259" key="2">
    <source>
        <dbReference type="SMART" id="SM00563"/>
    </source>
</evidence>
<dbReference type="GO" id="GO:0004366">
    <property type="term" value="F:glycerol-3-phosphate O-acyltransferase activity"/>
    <property type="evidence" value="ECO:0007669"/>
    <property type="project" value="TreeGrafter"/>
</dbReference>
<feature type="transmembrane region" description="Helical" evidence="1">
    <location>
        <begin position="509"/>
        <end position="534"/>
    </location>
</feature>
<protein>
    <submittedName>
        <fullName evidence="3">Bifunctional glycerol-3-phosphate/glycerone-phosphate O-acyltransferase</fullName>
    </submittedName>
</protein>
<dbReference type="Proteomes" id="UP001362899">
    <property type="component" value="Unassembled WGS sequence"/>
</dbReference>